<dbReference type="InterPro" id="IPR036425">
    <property type="entry name" value="MoaB/Mog-like_dom_sf"/>
</dbReference>
<gene>
    <name evidence="2" type="ORF">D3272_06625</name>
</gene>
<dbReference type="RefSeq" id="WP_129218349.1">
    <property type="nucleotide sequence ID" value="NZ_QYBC01000004.1"/>
</dbReference>
<reference evidence="2 3" key="2">
    <citation type="submission" date="2019-02" db="EMBL/GenBank/DDBJ databases">
        <title>'Lichenibacterium ramalinii' gen. nov. sp. nov., 'Lichenibacterium minor' gen. nov. sp. nov.</title>
        <authorList>
            <person name="Pankratov T."/>
        </authorList>
    </citation>
    <scope>NUCLEOTIDE SEQUENCE [LARGE SCALE GENOMIC DNA]</scope>
    <source>
        <strain evidence="2 3">RmlP001</strain>
    </source>
</reference>
<dbReference type="UniPathway" id="UPA00344"/>
<name>A0A4Q2RH98_9HYPH</name>
<organism evidence="2 3">
    <name type="scientific">Lichenibacterium ramalinae</name>
    <dbReference type="NCBI Taxonomy" id="2316527"/>
    <lineage>
        <taxon>Bacteria</taxon>
        <taxon>Pseudomonadati</taxon>
        <taxon>Pseudomonadota</taxon>
        <taxon>Alphaproteobacteria</taxon>
        <taxon>Hyphomicrobiales</taxon>
        <taxon>Lichenihabitantaceae</taxon>
        <taxon>Lichenibacterium</taxon>
    </lineage>
</organism>
<evidence type="ECO:0000259" key="1">
    <source>
        <dbReference type="SMART" id="SM00852"/>
    </source>
</evidence>
<dbReference type="EMBL" id="QYBC01000004">
    <property type="protein sequence ID" value="RYB06413.1"/>
    <property type="molecule type" value="Genomic_DNA"/>
</dbReference>
<protein>
    <submittedName>
        <fullName evidence="2">Molybdopterin-binding protein</fullName>
    </submittedName>
</protein>
<comment type="caution">
    <text evidence="2">The sequence shown here is derived from an EMBL/GenBank/DDBJ whole genome shotgun (WGS) entry which is preliminary data.</text>
</comment>
<dbReference type="Gene3D" id="3.40.980.10">
    <property type="entry name" value="MoaB/Mog-like domain"/>
    <property type="match status" value="1"/>
</dbReference>
<dbReference type="OrthoDB" id="9779263at2"/>
<dbReference type="SMART" id="SM00852">
    <property type="entry name" value="MoCF_biosynth"/>
    <property type="match status" value="1"/>
</dbReference>
<evidence type="ECO:0000313" key="2">
    <source>
        <dbReference type="EMBL" id="RYB06413.1"/>
    </source>
</evidence>
<feature type="domain" description="MoaB/Mog" evidence="1">
    <location>
        <begin position="174"/>
        <end position="306"/>
    </location>
</feature>
<accession>A0A4Q2RH98</accession>
<reference evidence="2 3" key="1">
    <citation type="submission" date="2018-09" db="EMBL/GenBank/DDBJ databases">
        <authorList>
            <person name="Grouzdev D.S."/>
            <person name="Krutkina M.S."/>
        </authorList>
    </citation>
    <scope>NUCLEOTIDE SEQUENCE [LARGE SCALE GENOMIC DNA]</scope>
    <source>
        <strain evidence="2 3">RmlP001</strain>
    </source>
</reference>
<dbReference type="Proteomes" id="UP000289411">
    <property type="component" value="Unassembled WGS sequence"/>
</dbReference>
<dbReference type="AlphaFoldDB" id="A0A4Q2RH98"/>
<evidence type="ECO:0000313" key="3">
    <source>
        <dbReference type="Proteomes" id="UP000289411"/>
    </source>
</evidence>
<sequence length="347" mass="35536">MRFGPVPAADSAGAVAAHGVQARGQDGEGLVLRKGERVTPDQAASLARAGVGSVVVARLEPGDVGENDAARRLAEAMAGPGLWIERAFTGRANLFAATPGVLLVDVAAVDRVNAVDERLTLATLPAFRAVAEGEMVGTVKVVPFAVAGTVLDAAVAAAAVSPLRVSPYRPHRIGVVSTVLPGLKPSVVAKTLRVLDQRLAPTGSVVAATREVPHDAAALASALDGLAPDHDMLIVYGASAIADRRDVIPAAVERAGGTVEHLGMPVDPGNLLMLGRLGGRPVLGAPGCARSPKENGFDWVLQRLLADVPVTPADIRRLGVGGLLMEIVSRPQPRSGEAPADEPEAAP</sequence>
<dbReference type="InterPro" id="IPR001453">
    <property type="entry name" value="MoaB/Mog_dom"/>
</dbReference>
<proteinExistence type="predicted"/>
<dbReference type="SUPFAM" id="SSF53218">
    <property type="entry name" value="Molybdenum cofactor biosynthesis proteins"/>
    <property type="match status" value="1"/>
</dbReference>
<keyword evidence="3" id="KW-1185">Reference proteome</keyword>
<dbReference type="CDD" id="cd03522">
    <property type="entry name" value="MoeA_like"/>
    <property type="match status" value="1"/>
</dbReference>